<dbReference type="EMBL" id="CASHTH010003729">
    <property type="protein sequence ID" value="CAI8048478.1"/>
    <property type="molecule type" value="Genomic_DNA"/>
</dbReference>
<evidence type="ECO:0000256" key="10">
    <source>
        <dbReference type="ARBA" id="ARBA00023212"/>
    </source>
</evidence>
<evidence type="ECO:0000259" key="16">
    <source>
        <dbReference type="Pfam" id="PF24656"/>
    </source>
</evidence>
<reference evidence="19" key="1">
    <citation type="submission" date="2023-03" db="EMBL/GenBank/DDBJ databases">
        <authorList>
            <person name="Steffen K."/>
            <person name="Cardenas P."/>
        </authorList>
    </citation>
    <scope>NUCLEOTIDE SEQUENCE</scope>
</reference>
<evidence type="ECO:0000256" key="5">
    <source>
        <dbReference type="ARBA" id="ARBA00022782"/>
    </source>
</evidence>
<accession>A0AA35TI48</accession>
<keyword evidence="11" id="KW-0966">Cell projection</keyword>
<comment type="subcellular location">
    <subcellularLocation>
        <location evidence="1">Cytoplasm</location>
        <location evidence="1">Cytoskeleton</location>
        <location evidence="1">Flagellum axoneme</location>
    </subcellularLocation>
</comment>
<evidence type="ECO:0000256" key="11">
    <source>
        <dbReference type="ARBA" id="ARBA00023273"/>
    </source>
</evidence>
<evidence type="ECO:0000256" key="6">
    <source>
        <dbReference type="ARBA" id="ARBA00022846"/>
    </source>
</evidence>
<evidence type="ECO:0000256" key="2">
    <source>
        <dbReference type="ARBA" id="ARBA00010738"/>
    </source>
</evidence>
<name>A0AA35TI48_GEOBA</name>
<dbReference type="InterPro" id="IPR056290">
    <property type="entry name" value="CEPT76/DRC7_peptidase-like_dom"/>
</dbReference>
<feature type="domain" description="Dynein regulatory complex subunit 7 MORN" evidence="17">
    <location>
        <begin position="365"/>
        <end position="643"/>
    </location>
</feature>
<feature type="compositionally biased region" description="Basic and acidic residues" evidence="15">
    <location>
        <begin position="199"/>
        <end position="219"/>
    </location>
</feature>
<dbReference type="PANTHER" id="PTHR35249">
    <property type="entry name" value="DYNEIN REGULATORY COMPLEX SUBUNIT 7"/>
    <property type="match status" value="1"/>
</dbReference>
<keyword evidence="10" id="KW-0206">Cytoskeleton</keyword>
<proteinExistence type="inferred from homology"/>
<dbReference type="InterPro" id="IPR033551">
    <property type="entry name" value="DRC7/lobo"/>
</dbReference>
<evidence type="ECO:0000313" key="20">
    <source>
        <dbReference type="Proteomes" id="UP001174909"/>
    </source>
</evidence>
<comment type="caution">
    <text evidence="19">The sequence shown here is derived from an EMBL/GenBank/DDBJ whole genome shotgun (WGS) entry which is preliminary data.</text>
</comment>
<keyword evidence="4" id="KW-0963">Cytoplasm</keyword>
<dbReference type="InterPro" id="IPR056291">
    <property type="entry name" value="MORN_DRC7"/>
</dbReference>
<evidence type="ECO:0000256" key="14">
    <source>
        <dbReference type="SAM" id="Coils"/>
    </source>
</evidence>
<evidence type="ECO:0000256" key="9">
    <source>
        <dbReference type="ARBA" id="ARBA00023069"/>
    </source>
</evidence>
<dbReference type="SUPFAM" id="SSF54001">
    <property type="entry name" value="Cysteine proteinases"/>
    <property type="match status" value="1"/>
</dbReference>
<comment type="similarity">
    <text evidence="2">Belongs to the DRC7 family.</text>
</comment>
<feature type="domain" description="CEP76/DRC7 peptidase-like" evidence="16">
    <location>
        <begin position="239"/>
        <end position="312"/>
    </location>
</feature>
<dbReference type="PANTHER" id="PTHR35249:SF2">
    <property type="entry name" value="DYNEIN REGULATORY COMPLEX SUBUNIT 7"/>
    <property type="match status" value="1"/>
</dbReference>
<keyword evidence="6" id="KW-0282">Flagellum</keyword>
<dbReference type="GO" id="GO:0031514">
    <property type="term" value="C:motile cilium"/>
    <property type="evidence" value="ECO:0007669"/>
    <property type="project" value="TreeGrafter"/>
</dbReference>
<dbReference type="Pfam" id="PF24671">
    <property type="entry name" value="DRC7_C"/>
    <property type="match status" value="1"/>
</dbReference>
<evidence type="ECO:0000256" key="1">
    <source>
        <dbReference type="ARBA" id="ARBA00004611"/>
    </source>
</evidence>
<dbReference type="GO" id="GO:0030154">
    <property type="term" value="P:cell differentiation"/>
    <property type="evidence" value="ECO:0007669"/>
    <property type="project" value="UniProtKB-KW"/>
</dbReference>
<keyword evidence="8 14" id="KW-0175">Coiled coil</keyword>
<feature type="region of interest" description="Disordered" evidence="15">
    <location>
        <begin position="195"/>
        <end position="225"/>
    </location>
</feature>
<gene>
    <name evidence="19" type="ORF">GBAR_LOCUS26739</name>
</gene>
<feature type="domain" description="Dynein regulatory complex subunit 7 C-terminal" evidence="18">
    <location>
        <begin position="692"/>
        <end position="798"/>
    </location>
</feature>
<dbReference type="Pfam" id="PF24656">
    <property type="entry name" value="CEPT76_peptidase"/>
    <property type="match status" value="1"/>
</dbReference>
<evidence type="ECO:0000259" key="18">
    <source>
        <dbReference type="Pfam" id="PF24671"/>
    </source>
</evidence>
<protein>
    <recommendedName>
        <fullName evidence="3">Dynein regulatory complex subunit 7</fullName>
    </recommendedName>
    <alternativeName>
        <fullName evidence="12">Coiled-coil domain-containing protein 135</fullName>
    </alternativeName>
    <alternativeName>
        <fullName evidence="13">Coiled-coil domain-containing protein lobo homolog</fullName>
    </alternativeName>
</protein>
<feature type="region of interest" description="Disordered" evidence="15">
    <location>
        <begin position="1"/>
        <end position="29"/>
    </location>
</feature>
<dbReference type="AlphaFoldDB" id="A0AA35TI48"/>
<evidence type="ECO:0000256" key="12">
    <source>
        <dbReference type="ARBA" id="ARBA00031627"/>
    </source>
</evidence>
<evidence type="ECO:0000259" key="17">
    <source>
        <dbReference type="Pfam" id="PF24667"/>
    </source>
</evidence>
<keyword evidence="5" id="KW-0221">Differentiation</keyword>
<evidence type="ECO:0000256" key="3">
    <source>
        <dbReference type="ARBA" id="ARBA00021303"/>
    </source>
</evidence>
<dbReference type="GO" id="GO:0048870">
    <property type="term" value="P:cell motility"/>
    <property type="evidence" value="ECO:0007669"/>
    <property type="project" value="TreeGrafter"/>
</dbReference>
<evidence type="ECO:0000256" key="13">
    <source>
        <dbReference type="ARBA" id="ARBA00031733"/>
    </source>
</evidence>
<keyword evidence="20" id="KW-1185">Reference proteome</keyword>
<dbReference type="Proteomes" id="UP001174909">
    <property type="component" value="Unassembled WGS sequence"/>
</dbReference>
<feature type="coiled-coil region" evidence="14">
    <location>
        <begin position="647"/>
        <end position="677"/>
    </location>
</feature>
<dbReference type="InterPro" id="IPR038765">
    <property type="entry name" value="Papain-like_cys_pep_sf"/>
</dbReference>
<organism evidence="19 20">
    <name type="scientific">Geodia barretti</name>
    <name type="common">Barrett's horny sponge</name>
    <dbReference type="NCBI Taxonomy" id="519541"/>
    <lineage>
        <taxon>Eukaryota</taxon>
        <taxon>Metazoa</taxon>
        <taxon>Porifera</taxon>
        <taxon>Demospongiae</taxon>
        <taxon>Heteroscleromorpha</taxon>
        <taxon>Tetractinellida</taxon>
        <taxon>Astrophorina</taxon>
        <taxon>Geodiidae</taxon>
        <taxon>Geodia</taxon>
    </lineage>
</organism>
<evidence type="ECO:0000313" key="19">
    <source>
        <dbReference type="EMBL" id="CAI8048478.1"/>
    </source>
</evidence>
<dbReference type="InterPro" id="IPR056292">
    <property type="entry name" value="DRC7_C"/>
</dbReference>
<keyword evidence="7" id="KW-0744">Spermatogenesis</keyword>
<dbReference type="Pfam" id="PF24667">
    <property type="entry name" value="MORN_DRC7"/>
    <property type="match status" value="1"/>
</dbReference>
<sequence length="799" mass="91494">MDSGRATPEEPQGGNVGEEAPPESYRSNSKKEELLLGYCDNFTRQFKKLYGDRKPQFLRPVNECGIEKFACTTLRPTCLPYKELYDWDGAASFVAGYITCSPLHPPDELPQQLSSPTLVLSRQEGTSFDMSGLLCSLLVGVGYDAYCVSGYAMREVTEVDQGGKTCPLLEVGEKEEEGGVGGKLSRYLVRPPRDLSSQFERRQETKASAEEERKKREIEAANAPVEEEGEVDKYHGLRVHCWVLVLSGKREVAQNFFIEATTGESYSTDSELYLGIESLWNHRNYWINMQDCARGLQNLVFDLGDATKWESFFPSVDQPLLVVPEESTATLGEEKKPDDKEDFELPPSWVLPLHISSKDFETRCPQGKKTTLYHKSRLETFSDYLTSDGLVSRLSLYSDTARRSRVETRSVYRHREDRLERRVEEGGSGLVHEEFSLGRESALRSHTHSTIHHHSRTLTFYHNARVDGLRSRELASSEMVEVFQGRPDFLHQRSTAYLKTTPSRSSGDHREVLRIVEKFHHDPSLPPNSAVAERVFSLKEPSSIRVTYHLEPDRITASHRLFLTPPHSQEQGYNLTFDPNAISGYQVDPQAPEPKSQELFQQLESLMAAQDDIISQVRASEREVAAILGRREAEESNPQLSVSVYDVARNQKAFQQREEEEERAREEERIQREKERDYLAPFLGKLVGDAKEMDRERMVAVAEECLKDKRQSLVDKANRLQCQFDAETEALSRKQAWYKANQDSITRESEANYTAFCNDSLFRIHILEQRLNIHKSTAPEKYLQLERRLREDHRLRPAH</sequence>
<evidence type="ECO:0000256" key="15">
    <source>
        <dbReference type="SAM" id="MobiDB-lite"/>
    </source>
</evidence>
<dbReference type="GO" id="GO:0007283">
    <property type="term" value="P:spermatogenesis"/>
    <property type="evidence" value="ECO:0007669"/>
    <property type="project" value="UniProtKB-KW"/>
</dbReference>
<evidence type="ECO:0000256" key="7">
    <source>
        <dbReference type="ARBA" id="ARBA00022871"/>
    </source>
</evidence>
<evidence type="ECO:0000256" key="8">
    <source>
        <dbReference type="ARBA" id="ARBA00023054"/>
    </source>
</evidence>
<evidence type="ECO:0000256" key="4">
    <source>
        <dbReference type="ARBA" id="ARBA00022490"/>
    </source>
</evidence>
<keyword evidence="9" id="KW-0969">Cilium</keyword>